<feature type="transmembrane region" description="Helical" evidence="2">
    <location>
        <begin position="69"/>
        <end position="90"/>
    </location>
</feature>
<evidence type="ECO:0000313" key="3">
    <source>
        <dbReference type="EMBL" id="KAK4137486.1"/>
    </source>
</evidence>
<comment type="caution">
    <text evidence="3">The sequence shown here is derived from an EMBL/GenBank/DDBJ whole genome shotgun (WGS) entry which is preliminary data.</text>
</comment>
<sequence>MGGLNWCFDRQSAEALPKTRWTAPRTATTERTVATARVRLLNRRTDDEMDDYLFTLITWRNTGGGGLRVGQAAFCFFHLVFFFLSIYTWCTDTGGGRLGTHHGILALGLVWRLRWGVGGTCLYVFGIVYSYLSGRCGYSQIHLLQQLTTVPHHHCDARSNIPVRTTPTGNDQPASPHDADMSTTSAIHPSLLGAGCARSKYPNPNPPPPSAPSPAVVLQGALVTFLRRRRRPRRGRAERCRLLLQPGTDPRCGIGLRGACRHET</sequence>
<proteinExistence type="predicted"/>
<feature type="compositionally biased region" description="Polar residues" evidence="1">
    <location>
        <begin position="162"/>
        <end position="173"/>
    </location>
</feature>
<feature type="transmembrane region" description="Helical" evidence="2">
    <location>
        <begin position="111"/>
        <end position="132"/>
    </location>
</feature>
<keyword evidence="2" id="KW-0472">Membrane</keyword>
<name>A0AAN6URH4_9PEZI</name>
<dbReference type="Proteomes" id="UP001304895">
    <property type="component" value="Unassembled WGS sequence"/>
</dbReference>
<reference evidence="3" key="2">
    <citation type="submission" date="2023-05" db="EMBL/GenBank/DDBJ databases">
        <authorList>
            <consortium name="Lawrence Berkeley National Laboratory"/>
            <person name="Steindorff A."/>
            <person name="Hensen N."/>
            <person name="Bonometti L."/>
            <person name="Westerberg I."/>
            <person name="Brannstrom I.O."/>
            <person name="Guillou S."/>
            <person name="Cros-Aarteil S."/>
            <person name="Calhoun S."/>
            <person name="Haridas S."/>
            <person name="Kuo A."/>
            <person name="Mondo S."/>
            <person name="Pangilinan J."/>
            <person name="Riley R."/>
            <person name="Labutti K."/>
            <person name="Andreopoulos B."/>
            <person name="Lipzen A."/>
            <person name="Chen C."/>
            <person name="Yanf M."/>
            <person name="Daum C."/>
            <person name="Ng V."/>
            <person name="Clum A."/>
            <person name="Ohm R."/>
            <person name="Martin F."/>
            <person name="Silar P."/>
            <person name="Natvig D."/>
            <person name="Lalanne C."/>
            <person name="Gautier V."/>
            <person name="Ament-Velasquez S.L."/>
            <person name="Kruys A."/>
            <person name="Hutchinson M.I."/>
            <person name="Powell A.J."/>
            <person name="Barry K."/>
            <person name="Miller A.N."/>
            <person name="Grigoriev I.V."/>
            <person name="Debuchy R."/>
            <person name="Gladieux P."/>
            <person name="Thoren M.H."/>
            <person name="Johannesson H."/>
        </authorList>
    </citation>
    <scope>NUCLEOTIDE SEQUENCE</scope>
    <source>
        <strain evidence="3">CBS 123565</strain>
    </source>
</reference>
<evidence type="ECO:0000256" key="2">
    <source>
        <dbReference type="SAM" id="Phobius"/>
    </source>
</evidence>
<gene>
    <name evidence="3" type="ORF">BT67DRAFT_111609</name>
</gene>
<keyword evidence="2" id="KW-0812">Transmembrane</keyword>
<keyword evidence="4" id="KW-1185">Reference proteome</keyword>
<dbReference type="EMBL" id="MU853402">
    <property type="protein sequence ID" value="KAK4137486.1"/>
    <property type="molecule type" value="Genomic_DNA"/>
</dbReference>
<accession>A0AAN6URH4</accession>
<reference evidence="3" key="1">
    <citation type="journal article" date="2023" name="Mol. Phylogenet. Evol.">
        <title>Genome-scale phylogeny and comparative genomics of the fungal order Sordariales.</title>
        <authorList>
            <person name="Hensen N."/>
            <person name="Bonometti L."/>
            <person name="Westerberg I."/>
            <person name="Brannstrom I.O."/>
            <person name="Guillou S."/>
            <person name="Cros-Aarteil S."/>
            <person name="Calhoun S."/>
            <person name="Haridas S."/>
            <person name="Kuo A."/>
            <person name="Mondo S."/>
            <person name="Pangilinan J."/>
            <person name="Riley R."/>
            <person name="LaButti K."/>
            <person name="Andreopoulos B."/>
            <person name="Lipzen A."/>
            <person name="Chen C."/>
            <person name="Yan M."/>
            <person name="Daum C."/>
            <person name="Ng V."/>
            <person name="Clum A."/>
            <person name="Steindorff A."/>
            <person name="Ohm R.A."/>
            <person name="Martin F."/>
            <person name="Silar P."/>
            <person name="Natvig D.O."/>
            <person name="Lalanne C."/>
            <person name="Gautier V."/>
            <person name="Ament-Velasquez S.L."/>
            <person name="Kruys A."/>
            <person name="Hutchinson M.I."/>
            <person name="Powell A.J."/>
            <person name="Barry K."/>
            <person name="Miller A.N."/>
            <person name="Grigoriev I.V."/>
            <person name="Debuchy R."/>
            <person name="Gladieux P."/>
            <person name="Hiltunen Thoren M."/>
            <person name="Johannesson H."/>
        </authorList>
    </citation>
    <scope>NUCLEOTIDE SEQUENCE</scope>
    <source>
        <strain evidence="3">CBS 123565</strain>
    </source>
</reference>
<feature type="region of interest" description="Disordered" evidence="1">
    <location>
        <begin position="160"/>
        <end position="182"/>
    </location>
</feature>
<protein>
    <submittedName>
        <fullName evidence="3">Uncharacterized protein</fullName>
    </submittedName>
</protein>
<organism evidence="3 4">
    <name type="scientific">Trichocladium antarcticum</name>
    <dbReference type="NCBI Taxonomy" id="1450529"/>
    <lineage>
        <taxon>Eukaryota</taxon>
        <taxon>Fungi</taxon>
        <taxon>Dikarya</taxon>
        <taxon>Ascomycota</taxon>
        <taxon>Pezizomycotina</taxon>
        <taxon>Sordariomycetes</taxon>
        <taxon>Sordariomycetidae</taxon>
        <taxon>Sordariales</taxon>
        <taxon>Chaetomiaceae</taxon>
        <taxon>Trichocladium</taxon>
    </lineage>
</organism>
<evidence type="ECO:0000256" key="1">
    <source>
        <dbReference type="SAM" id="MobiDB-lite"/>
    </source>
</evidence>
<keyword evidence="2" id="KW-1133">Transmembrane helix</keyword>
<evidence type="ECO:0000313" key="4">
    <source>
        <dbReference type="Proteomes" id="UP001304895"/>
    </source>
</evidence>
<dbReference type="AlphaFoldDB" id="A0AAN6URH4"/>